<dbReference type="InterPro" id="IPR036188">
    <property type="entry name" value="FAD/NAD-bd_sf"/>
</dbReference>
<sequence length="739" mass="79859">MPHQPATMAHRSSSGVESALEDSVKPLNVLIVGGGIGGLTAAIALRRQGHHVEVFEQSELLQETGAAIHVAPNANGVLRRLGLDVSEIGATECASSTFFAPNGKELFSLAIKGSGANLWAYPWNLVHRQHLHTALKELAVGEEGKGKPVRLHLSSRLASVNAAAATIELEDGRVVRGDVIVGADGVHAKSRKFIPGGDLKPMGSGSSAFRFLIAVEDLKADPRTAEIATQPDRMVGWMDADRRMVMYPCVNNTVMNFVLIHPSQESQSEDSVQATWQDTGNKSRMLEIYKTWAPDVLAIMEKADASKLKVWELLDMQPMPCYNFEKLAIIGDAAHPFLPHLGQGGAQAIEDAVAIAAVLPLGTAPSEVPDRLKLYNECRYERAQGIQLDSRVLGWTKEERAAKGIPELSPGVYNTRSFGHDAWDHATTMLQKHLQARDPESRFRSPTAFGSVPGPRRPLGLPASHPAILALQSKTPESMTTWTVRCLSTRTHLERFLAPGFSFTSPGSRANISFSIVSFDGIAWLGGGGYNAIAVLINGIEYKKGDGSKVYGSFMTALFEDFADPIITGRDELGHPKIFCDIDVKRLNDGCAAKLSWRGTEFATFEVADLKAEPKSNGENALPLAKEHATAPPQPSLPPPEEGIFTYRYIPAVGQPGKADAEYPVLSPFPTPKPGQRHPDVLATKTAHLEFTNPGWKSLPTLNHIAEALADIPILQVEGARMTTAVGIVDNGAGVQRIE</sequence>
<comment type="caution">
    <text evidence="7">The sequence shown here is derived from an EMBL/GenBank/DDBJ whole genome shotgun (WGS) entry which is preliminary data.</text>
</comment>
<evidence type="ECO:0000256" key="4">
    <source>
        <dbReference type="ARBA" id="ARBA00023002"/>
    </source>
</evidence>
<dbReference type="InterPro" id="IPR023375">
    <property type="entry name" value="ADC_dom_sf"/>
</dbReference>
<dbReference type="Gene3D" id="3.50.50.60">
    <property type="entry name" value="FAD/NAD(P)-binding domain"/>
    <property type="match status" value="1"/>
</dbReference>
<accession>A0A9P9DM38</accession>
<dbReference type="GO" id="GO:0016829">
    <property type="term" value="F:lyase activity"/>
    <property type="evidence" value="ECO:0007669"/>
    <property type="project" value="InterPro"/>
</dbReference>
<keyword evidence="8" id="KW-1185">Reference proteome</keyword>
<keyword evidence="3" id="KW-0274">FAD</keyword>
<protein>
    <recommendedName>
        <fullName evidence="6">FAD-binding domain-containing protein</fullName>
    </recommendedName>
</protein>
<evidence type="ECO:0000256" key="2">
    <source>
        <dbReference type="ARBA" id="ARBA00022630"/>
    </source>
</evidence>
<dbReference type="GO" id="GO:0071949">
    <property type="term" value="F:FAD binding"/>
    <property type="evidence" value="ECO:0007669"/>
    <property type="project" value="InterPro"/>
</dbReference>
<dbReference type="Pfam" id="PF06314">
    <property type="entry name" value="ADC"/>
    <property type="match status" value="1"/>
</dbReference>
<evidence type="ECO:0000256" key="3">
    <source>
        <dbReference type="ARBA" id="ARBA00022827"/>
    </source>
</evidence>
<keyword evidence="5" id="KW-0503">Monooxygenase</keyword>
<comment type="similarity">
    <text evidence="1">Belongs to the paxM FAD-dependent monooxygenase family.</text>
</comment>
<proteinExistence type="inferred from homology"/>
<reference evidence="7" key="1">
    <citation type="journal article" date="2021" name="Nat. Commun.">
        <title>Genetic determinants of endophytism in the Arabidopsis root mycobiome.</title>
        <authorList>
            <person name="Mesny F."/>
            <person name="Miyauchi S."/>
            <person name="Thiergart T."/>
            <person name="Pickel B."/>
            <person name="Atanasova L."/>
            <person name="Karlsson M."/>
            <person name="Huettel B."/>
            <person name="Barry K.W."/>
            <person name="Haridas S."/>
            <person name="Chen C."/>
            <person name="Bauer D."/>
            <person name="Andreopoulos W."/>
            <person name="Pangilinan J."/>
            <person name="LaButti K."/>
            <person name="Riley R."/>
            <person name="Lipzen A."/>
            <person name="Clum A."/>
            <person name="Drula E."/>
            <person name="Henrissat B."/>
            <person name="Kohler A."/>
            <person name="Grigoriev I.V."/>
            <person name="Martin F.M."/>
            <person name="Hacquard S."/>
        </authorList>
    </citation>
    <scope>NUCLEOTIDE SEQUENCE</scope>
    <source>
        <strain evidence="7">MPI-CAGE-AT-0147</strain>
    </source>
</reference>
<dbReference type="AlphaFoldDB" id="A0A9P9DM38"/>
<dbReference type="Pfam" id="PF01494">
    <property type="entry name" value="FAD_binding_3"/>
    <property type="match status" value="1"/>
</dbReference>
<organism evidence="7 8">
    <name type="scientific">Dactylonectria macrodidyma</name>
    <dbReference type="NCBI Taxonomy" id="307937"/>
    <lineage>
        <taxon>Eukaryota</taxon>
        <taxon>Fungi</taxon>
        <taxon>Dikarya</taxon>
        <taxon>Ascomycota</taxon>
        <taxon>Pezizomycotina</taxon>
        <taxon>Sordariomycetes</taxon>
        <taxon>Hypocreomycetidae</taxon>
        <taxon>Hypocreales</taxon>
        <taxon>Nectriaceae</taxon>
        <taxon>Dactylonectria</taxon>
    </lineage>
</organism>
<dbReference type="PRINTS" id="PR00420">
    <property type="entry name" value="RNGMNOXGNASE"/>
</dbReference>
<evidence type="ECO:0000313" key="7">
    <source>
        <dbReference type="EMBL" id="KAH7121394.1"/>
    </source>
</evidence>
<keyword evidence="2" id="KW-0285">Flavoprotein</keyword>
<feature type="non-terminal residue" evidence="7">
    <location>
        <position position="739"/>
    </location>
</feature>
<dbReference type="PANTHER" id="PTHR13789:SF261">
    <property type="entry name" value="HYDROXYLASE, PUTATIVE (AFU_ORTHOLOGUE AFUA_7G00590)-RELATED"/>
    <property type="match status" value="1"/>
</dbReference>
<dbReference type="InterPro" id="IPR002938">
    <property type="entry name" value="FAD-bd"/>
</dbReference>
<feature type="domain" description="FAD-binding" evidence="6">
    <location>
        <begin position="28"/>
        <end position="385"/>
    </location>
</feature>
<evidence type="ECO:0000256" key="1">
    <source>
        <dbReference type="ARBA" id="ARBA00007992"/>
    </source>
</evidence>
<keyword evidence="4" id="KW-0560">Oxidoreductase</keyword>
<dbReference type="InterPro" id="IPR010451">
    <property type="entry name" value="Acetoacetate_decarboxylase"/>
</dbReference>
<evidence type="ECO:0000259" key="6">
    <source>
        <dbReference type="Pfam" id="PF01494"/>
    </source>
</evidence>
<dbReference type="SUPFAM" id="SSF51905">
    <property type="entry name" value="FAD/NAD(P)-binding domain"/>
    <property type="match status" value="1"/>
</dbReference>
<dbReference type="EMBL" id="JAGMUV010000024">
    <property type="protein sequence ID" value="KAH7121394.1"/>
    <property type="molecule type" value="Genomic_DNA"/>
</dbReference>
<gene>
    <name evidence="7" type="ORF">EDB81DRAFT_732082</name>
</gene>
<evidence type="ECO:0000256" key="5">
    <source>
        <dbReference type="ARBA" id="ARBA00023033"/>
    </source>
</evidence>
<dbReference type="Proteomes" id="UP000738349">
    <property type="component" value="Unassembled WGS sequence"/>
</dbReference>
<dbReference type="SUPFAM" id="SSF54373">
    <property type="entry name" value="FAD-linked reductases, C-terminal domain"/>
    <property type="match status" value="1"/>
</dbReference>
<evidence type="ECO:0000313" key="8">
    <source>
        <dbReference type="Proteomes" id="UP000738349"/>
    </source>
</evidence>
<name>A0A9P9DM38_9HYPO</name>
<dbReference type="PANTHER" id="PTHR13789">
    <property type="entry name" value="MONOOXYGENASE"/>
    <property type="match status" value="1"/>
</dbReference>
<dbReference type="Gene3D" id="2.40.400.10">
    <property type="entry name" value="Acetoacetate decarboxylase-like"/>
    <property type="match status" value="1"/>
</dbReference>
<dbReference type="InterPro" id="IPR050493">
    <property type="entry name" value="FAD-dep_Monooxygenase_BioMet"/>
</dbReference>
<dbReference type="OrthoDB" id="9993796at2759"/>
<dbReference type="SUPFAM" id="SSF160104">
    <property type="entry name" value="Acetoacetate decarboxylase-like"/>
    <property type="match status" value="1"/>
</dbReference>
<dbReference type="GO" id="GO:0004497">
    <property type="term" value="F:monooxygenase activity"/>
    <property type="evidence" value="ECO:0007669"/>
    <property type="project" value="UniProtKB-KW"/>
</dbReference>